<sequence length="278" mass="28900">MKQSLQLAWRVAVPAIATIAAALTLPPSVAQADDGENCTVNGEPAKGPEDVIGTDGPDTIVCENLKYRKIDAKGGNDSITIKDELVIMPAGEQTGIHGGNGTDTIKVKSMLSFSTAEPAEDPFISGGDDSDRIHVDSIREGTVGGDDGDDEITIARASRFRVVERAPQVYGHSGSDTIRVDKSTAVGMLVSGGTGSDDITVEDMSSGDRIQGDEGNDSFKADIVSFGGRIDGGSGDDHIHGFSFGKVIVVPQGVVDGNEGSDTCETLHLGGEIHSCEK</sequence>
<accession>A0ABV8TX98</accession>
<feature type="signal peptide" evidence="2">
    <location>
        <begin position="1"/>
        <end position="32"/>
    </location>
</feature>
<feature type="chain" id="PRO_5046241740" evidence="2">
    <location>
        <begin position="33"/>
        <end position="278"/>
    </location>
</feature>
<evidence type="ECO:0000313" key="3">
    <source>
        <dbReference type="EMBL" id="MFC4335446.1"/>
    </source>
</evidence>
<dbReference type="RefSeq" id="WP_380620287.1">
    <property type="nucleotide sequence ID" value="NZ_JBHSDK010000013.1"/>
</dbReference>
<dbReference type="Gene3D" id="2.160.20.160">
    <property type="match status" value="1"/>
</dbReference>
<dbReference type="InterPro" id="IPR011049">
    <property type="entry name" value="Serralysin-like_metalloprot_C"/>
</dbReference>
<dbReference type="EMBL" id="JBHSDK010000013">
    <property type="protein sequence ID" value="MFC4335446.1"/>
    <property type="molecule type" value="Genomic_DNA"/>
</dbReference>
<feature type="region of interest" description="Disordered" evidence="1">
    <location>
        <begin position="30"/>
        <end position="55"/>
    </location>
</feature>
<evidence type="ECO:0000256" key="1">
    <source>
        <dbReference type="SAM" id="MobiDB-lite"/>
    </source>
</evidence>
<reference evidence="4" key="1">
    <citation type="journal article" date="2019" name="Int. J. Syst. Evol. Microbiol.">
        <title>The Global Catalogue of Microorganisms (GCM) 10K type strain sequencing project: providing services to taxonomists for standard genome sequencing and annotation.</title>
        <authorList>
            <consortium name="The Broad Institute Genomics Platform"/>
            <consortium name="The Broad Institute Genome Sequencing Center for Infectious Disease"/>
            <person name="Wu L."/>
            <person name="Ma J."/>
        </authorList>
    </citation>
    <scope>NUCLEOTIDE SEQUENCE [LARGE SCALE GENOMIC DNA]</scope>
    <source>
        <strain evidence="4">IBRC-M 10908</strain>
    </source>
</reference>
<gene>
    <name evidence="3" type="ORF">ACFPET_09575</name>
</gene>
<keyword evidence="4" id="KW-1185">Reference proteome</keyword>
<organism evidence="3 4">
    <name type="scientific">Salininema proteolyticum</name>
    <dbReference type="NCBI Taxonomy" id="1607685"/>
    <lineage>
        <taxon>Bacteria</taxon>
        <taxon>Bacillati</taxon>
        <taxon>Actinomycetota</taxon>
        <taxon>Actinomycetes</taxon>
        <taxon>Glycomycetales</taxon>
        <taxon>Glycomycetaceae</taxon>
        <taxon>Salininema</taxon>
    </lineage>
</organism>
<dbReference type="PRINTS" id="PR00313">
    <property type="entry name" value="CABNDNGRPT"/>
</dbReference>
<evidence type="ECO:0000256" key="2">
    <source>
        <dbReference type="SAM" id="SignalP"/>
    </source>
</evidence>
<evidence type="ECO:0000313" key="4">
    <source>
        <dbReference type="Proteomes" id="UP001595823"/>
    </source>
</evidence>
<name>A0ABV8TX98_9ACTN</name>
<protein>
    <submittedName>
        <fullName evidence="3">Uncharacterized protein</fullName>
    </submittedName>
</protein>
<comment type="caution">
    <text evidence="3">The sequence shown here is derived from an EMBL/GenBank/DDBJ whole genome shotgun (WGS) entry which is preliminary data.</text>
</comment>
<dbReference type="Proteomes" id="UP001595823">
    <property type="component" value="Unassembled WGS sequence"/>
</dbReference>
<keyword evidence="2" id="KW-0732">Signal</keyword>
<dbReference type="SUPFAM" id="SSF51120">
    <property type="entry name" value="beta-Roll"/>
    <property type="match status" value="1"/>
</dbReference>
<proteinExistence type="predicted"/>